<gene>
    <name evidence="3" type="ORF">DFQ01_102131</name>
</gene>
<dbReference type="PROSITE" id="PS51175">
    <property type="entry name" value="CBM6"/>
    <property type="match status" value="2"/>
</dbReference>
<evidence type="ECO:0000313" key="4">
    <source>
        <dbReference type="Proteomes" id="UP000246635"/>
    </source>
</evidence>
<keyword evidence="1" id="KW-0732">Signal</keyword>
<proteinExistence type="predicted"/>
<reference evidence="3 4" key="1">
    <citation type="submission" date="2018-05" db="EMBL/GenBank/DDBJ databases">
        <title>Genomic Encyclopedia of Type Strains, Phase III (KMG-III): the genomes of soil and plant-associated and newly described type strains.</title>
        <authorList>
            <person name="Whitman W."/>
        </authorList>
    </citation>
    <scope>NUCLEOTIDE SEQUENCE [LARGE SCALE GENOMIC DNA]</scope>
    <source>
        <strain evidence="3 4">CECT 5696</strain>
    </source>
</reference>
<evidence type="ECO:0000256" key="1">
    <source>
        <dbReference type="SAM" id="SignalP"/>
    </source>
</evidence>
<feature type="signal peptide" evidence="1">
    <location>
        <begin position="1"/>
        <end position="34"/>
    </location>
</feature>
<evidence type="ECO:0000313" key="3">
    <source>
        <dbReference type="EMBL" id="PWW07239.1"/>
    </source>
</evidence>
<dbReference type="SUPFAM" id="SSF49785">
    <property type="entry name" value="Galactose-binding domain-like"/>
    <property type="match status" value="2"/>
</dbReference>
<evidence type="ECO:0000259" key="2">
    <source>
        <dbReference type="PROSITE" id="PS51175"/>
    </source>
</evidence>
<dbReference type="Pfam" id="PF16990">
    <property type="entry name" value="CBM_35"/>
    <property type="match status" value="1"/>
</dbReference>
<feature type="chain" id="PRO_5015928217" evidence="1">
    <location>
        <begin position="35"/>
        <end position="690"/>
    </location>
</feature>
<dbReference type="Pfam" id="PF03422">
    <property type="entry name" value="CBM_6"/>
    <property type="match status" value="1"/>
</dbReference>
<keyword evidence="4" id="KW-1185">Reference proteome</keyword>
<comment type="caution">
    <text evidence="3">The sequence shown here is derived from an EMBL/GenBank/DDBJ whole genome shotgun (WGS) entry which is preliminary data.</text>
</comment>
<name>A0A2V2YYL9_9BACL</name>
<dbReference type="SUPFAM" id="SSF51445">
    <property type="entry name" value="(Trans)glycosidases"/>
    <property type="match status" value="2"/>
</dbReference>
<protein>
    <submittedName>
        <fullName evidence="3">Carbohydrate binding protein with CBM6 domain</fullName>
    </submittedName>
</protein>
<organism evidence="3 4">
    <name type="scientific">Paenibacillus cellulosilyticus</name>
    <dbReference type="NCBI Taxonomy" id="375489"/>
    <lineage>
        <taxon>Bacteria</taxon>
        <taxon>Bacillati</taxon>
        <taxon>Bacillota</taxon>
        <taxon>Bacilli</taxon>
        <taxon>Bacillales</taxon>
        <taxon>Paenibacillaceae</taxon>
        <taxon>Paenibacillus</taxon>
    </lineage>
</organism>
<feature type="domain" description="CBM6" evidence="2">
    <location>
        <begin position="569"/>
        <end position="690"/>
    </location>
</feature>
<dbReference type="Gene3D" id="2.60.120.260">
    <property type="entry name" value="Galactose-binding domain-like"/>
    <property type="match status" value="2"/>
</dbReference>
<dbReference type="InterPro" id="IPR005084">
    <property type="entry name" value="CBM6"/>
</dbReference>
<dbReference type="AlphaFoldDB" id="A0A2V2YYL9"/>
<sequence length="690" mass="73761">MSPFVAKKTMKKAMLFGMLTALGGSLIGVSPAYAATAMTVDLSSVIGPVTHSAAGSLYGVIESQPDNNLILPLHAKAFNNPAVSGYQQPWGAAIPVAQKLAGTGSQVSIRLADWFTGWYDYSNLTDWFNKLTTTVNAVKSAGLTNVYGYELWNEPDGTWKGKYVGGLDYSDSYVQFTVNAPSTKAYTMTIRYANGSGASSTHSLSVNGGSASTVTYANTGGYFGTGSAASLNVTVNLNAGSNTIRLTKGSTGYAEIDYIDIAGASPVRYEAENATVNHATVYSSGYASSDSSGNLTFREFFSQTYTKLKQLDSTAKAIGPEFAGYSHNAMLDFMTYQKSQNTVPDISGWHQLGGENFTANFNDYRAIESSLGISARPISINEYSGAAWLNDEGRPGAVAPLIAKFERLKVDTAMQSYWDVPNPGRLGSLLSSSTQRNGGWWFYKWYGDMTGNMVSVTPPDVNSVTSLDGFANVDSSRQYASVLFGGITDGTVNAVIKNFPSFFGSNGSKVHVRVDWTPFVSRSTAVNTTNTLLEGDYTIANNQITVSMSGLYNNDGYRIYITPYGQATNVYEAEYAAVNHSNIASSTNASGGKYVAQMDYSDSYVDFYVKVATTKTYTMTIRYANGGGANATQGIAYNGGPWGTVTYPATAGWGQFSTVNVNVNLTAGDNIIRLAKGTTGYAELDSVTLN</sequence>
<dbReference type="InterPro" id="IPR008979">
    <property type="entry name" value="Galactose-bd-like_sf"/>
</dbReference>
<dbReference type="OrthoDB" id="9760056at2"/>
<accession>A0A2V2YYL9</accession>
<dbReference type="RefSeq" id="WP_110042499.1">
    <property type="nucleotide sequence ID" value="NZ_CP054612.1"/>
</dbReference>
<dbReference type="Proteomes" id="UP000246635">
    <property type="component" value="Unassembled WGS sequence"/>
</dbReference>
<dbReference type="Gene3D" id="3.20.20.80">
    <property type="entry name" value="Glycosidases"/>
    <property type="match status" value="1"/>
</dbReference>
<dbReference type="GO" id="GO:0030246">
    <property type="term" value="F:carbohydrate binding"/>
    <property type="evidence" value="ECO:0007669"/>
    <property type="project" value="InterPro"/>
</dbReference>
<dbReference type="InterPro" id="IPR017853">
    <property type="entry name" value="GH"/>
</dbReference>
<feature type="domain" description="CBM6" evidence="2">
    <location>
        <begin position="133"/>
        <end position="262"/>
    </location>
</feature>
<dbReference type="EMBL" id="QGTQ01000002">
    <property type="protein sequence ID" value="PWW07239.1"/>
    <property type="molecule type" value="Genomic_DNA"/>
</dbReference>